<dbReference type="GO" id="GO:0019262">
    <property type="term" value="P:N-acetylneuraminate catabolic process"/>
    <property type="evidence" value="ECO:0007669"/>
    <property type="project" value="UniProtKB-UniPathway"/>
</dbReference>
<dbReference type="SUPFAM" id="SSF51366">
    <property type="entry name" value="Ribulose-phoshate binding barrel"/>
    <property type="match status" value="1"/>
</dbReference>
<dbReference type="EC" id="5.1.3.9" evidence="5"/>
<dbReference type="GO" id="GO:0047465">
    <property type="term" value="F:N-acylglucosamine-6-phosphate 2-epimerase activity"/>
    <property type="evidence" value="ECO:0007669"/>
    <property type="project" value="UniProtKB-EC"/>
</dbReference>
<comment type="catalytic activity">
    <reaction evidence="1">
        <text>an N-acyl-D-glucosamine 6-phosphate = an N-acyl-D-mannosamine 6-phosphate</text>
        <dbReference type="Rhea" id="RHEA:23932"/>
        <dbReference type="ChEBI" id="CHEBI:57599"/>
        <dbReference type="ChEBI" id="CHEBI:57666"/>
        <dbReference type="EC" id="5.1.3.9"/>
    </reaction>
</comment>
<dbReference type="Gene3D" id="3.20.20.70">
    <property type="entry name" value="Aldolase class I"/>
    <property type="match status" value="1"/>
</dbReference>
<dbReference type="GO" id="GO:0006053">
    <property type="term" value="P:N-acetylmannosamine catabolic process"/>
    <property type="evidence" value="ECO:0007669"/>
    <property type="project" value="TreeGrafter"/>
</dbReference>
<dbReference type="EMBL" id="WBMR01000049">
    <property type="protein sequence ID" value="KAB2379941.1"/>
    <property type="molecule type" value="Genomic_DNA"/>
</dbReference>
<evidence type="ECO:0000313" key="8">
    <source>
        <dbReference type="EMBL" id="KAB2379941.1"/>
    </source>
</evidence>
<dbReference type="InterPro" id="IPR013785">
    <property type="entry name" value="Aldolase_TIM"/>
</dbReference>
<accession>A0A6L3VXL2</accession>
<sequence>MNLETFAAAVTGRLIVSCQAPDGHPLRDTAALVRMAEAAAGGGAAAIRCGGVGGTPDVAAIAAAVDVPVIGLTKDGAGGVFITPTVEAARSVVRAGAQVVAADATFRPRPDGRPLTETIKAVHDEGALFMADVAALDEGVAAAEAGADMVATTLAGYTAPGPPPDGPDLALVRALREELPGALIVAEGRYHAPASASAAIEAGASCVVVGTAIIDPRWITARFAAALPPR</sequence>
<dbReference type="Pfam" id="PF04131">
    <property type="entry name" value="NanE"/>
    <property type="match status" value="1"/>
</dbReference>
<keyword evidence="9" id="KW-1185">Reference proteome</keyword>
<gene>
    <name evidence="8" type="ORF">F9B16_18755</name>
</gene>
<keyword evidence="7" id="KW-0119">Carbohydrate metabolism</keyword>
<evidence type="ECO:0000313" key="9">
    <source>
        <dbReference type="Proteomes" id="UP000483004"/>
    </source>
</evidence>
<dbReference type="OrthoDB" id="9781704at2"/>
<evidence type="ECO:0000256" key="3">
    <source>
        <dbReference type="ARBA" id="ARBA00005081"/>
    </source>
</evidence>
<evidence type="ECO:0000256" key="2">
    <source>
        <dbReference type="ARBA" id="ARBA00002147"/>
    </source>
</evidence>
<keyword evidence="6 8" id="KW-0413">Isomerase</keyword>
<protein>
    <recommendedName>
        <fullName evidence="5">N-acylglucosamine-6-phosphate 2-epimerase</fullName>
        <ecNumber evidence="5">5.1.3.9</ecNumber>
    </recommendedName>
</protein>
<evidence type="ECO:0000256" key="5">
    <source>
        <dbReference type="ARBA" id="ARBA00013180"/>
    </source>
</evidence>
<comment type="function">
    <text evidence="2">Converts N-acetylmannosamine-6-phosphate (ManNAc-6-P) to N-acetylglucosamine-6-phosphate (GlcNAc-6-P).</text>
</comment>
<evidence type="ECO:0000256" key="4">
    <source>
        <dbReference type="ARBA" id="ARBA00007439"/>
    </source>
</evidence>
<evidence type="ECO:0000256" key="6">
    <source>
        <dbReference type="ARBA" id="ARBA00023235"/>
    </source>
</evidence>
<dbReference type="Proteomes" id="UP000483004">
    <property type="component" value="Unassembled WGS sequence"/>
</dbReference>
<dbReference type="RefSeq" id="WP_151541387.1">
    <property type="nucleotide sequence ID" value="NZ_WBMR01000049.1"/>
</dbReference>
<reference evidence="8 9" key="1">
    <citation type="submission" date="2019-09" db="EMBL/GenBank/DDBJ databases">
        <title>Actinomadura physcomitrii sp. nov., a novel actinomycete isolated from moss [Physcomitrium sphaericum (Ludw) Fuernr].</title>
        <authorList>
            <person name="Liu C."/>
            <person name="Zhuang X."/>
        </authorList>
    </citation>
    <scope>NUCLEOTIDE SEQUENCE [LARGE SCALE GENOMIC DNA]</scope>
    <source>
        <strain evidence="8 9">CYP1-1B</strain>
    </source>
</reference>
<organism evidence="8 9">
    <name type="scientific">Actinomadura montaniterrae</name>
    <dbReference type="NCBI Taxonomy" id="1803903"/>
    <lineage>
        <taxon>Bacteria</taxon>
        <taxon>Bacillati</taxon>
        <taxon>Actinomycetota</taxon>
        <taxon>Actinomycetes</taxon>
        <taxon>Streptosporangiales</taxon>
        <taxon>Thermomonosporaceae</taxon>
        <taxon>Actinomadura</taxon>
    </lineage>
</organism>
<dbReference type="UniPathway" id="UPA00629">
    <property type="reaction ID" value="UER00682"/>
</dbReference>
<dbReference type="InterPro" id="IPR011060">
    <property type="entry name" value="RibuloseP-bd_barrel"/>
</dbReference>
<evidence type="ECO:0000256" key="1">
    <source>
        <dbReference type="ARBA" id="ARBA00000056"/>
    </source>
</evidence>
<comment type="caution">
    <text evidence="8">The sequence shown here is derived from an EMBL/GenBank/DDBJ whole genome shotgun (WGS) entry which is preliminary data.</text>
</comment>
<proteinExistence type="inferred from homology"/>
<dbReference type="NCBIfam" id="NF002231">
    <property type="entry name" value="PRK01130.1"/>
    <property type="match status" value="1"/>
</dbReference>
<name>A0A6L3VXL2_9ACTN</name>
<dbReference type="PANTHER" id="PTHR36204">
    <property type="entry name" value="N-ACETYLMANNOSAMINE-6-PHOSPHATE 2-EPIMERASE-RELATED"/>
    <property type="match status" value="1"/>
</dbReference>
<dbReference type="GO" id="GO:0005829">
    <property type="term" value="C:cytosol"/>
    <property type="evidence" value="ECO:0007669"/>
    <property type="project" value="TreeGrafter"/>
</dbReference>
<comment type="similarity">
    <text evidence="4">Belongs to the NanE family.</text>
</comment>
<dbReference type="InterPro" id="IPR007260">
    <property type="entry name" value="NanE"/>
</dbReference>
<dbReference type="PANTHER" id="PTHR36204:SF1">
    <property type="entry name" value="N-ACETYLMANNOSAMINE-6-PHOSPHATE 2-EPIMERASE-RELATED"/>
    <property type="match status" value="1"/>
</dbReference>
<comment type="pathway">
    <text evidence="3">Amino-sugar metabolism; N-acetylneuraminate degradation; D-fructose 6-phosphate from N-acetylneuraminate: step 3/5.</text>
</comment>
<evidence type="ECO:0000256" key="7">
    <source>
        <dbReference type="ARBA" id="ARBA00023277"/>
    </source>
</evidence>
<dbReference type="AlphaFoldDB" id="A0A6L3VXL2"/>